<organism evidence="1 2">
    <name type="scientific">Flavobacterium jumunjinense</name>
    <dbReference type="NCBI Taxonomy" id="998845"/>
    <lineage>
        <taxon>Bacteria</taxon>
        <taxon>Pseudomonadati</taxon>
        <taxon>Bacteroidota</taxon>
        <taxon>Flavobacteriia</taxon>
        <taxon>Flavobacteriales</taxon>
        <taxon>Flavobacteriaceae</taxon>
        <taxon>Flavobacterium</taxon>
    </lineage>
</organism>
<name>A0ABV5GSJ8_9FLAO</name>
<sequence>MTTHTDIKSKISLNDFKIPIFQYEDEYFPDFLSKKLADYLAYYKANLYEYVDKKVPFADNAENVIINKVEKFSTEILKTLEEFYKGRVLEATQIFNQALDDIFFHELPDVLNTIEIGKNFYRGRKNENKSLTKSDLFHIKFELRHIVSTNRYSIPGFPALYLGDSTYSCWEEFDRHKLRDLWFSRFSNTRELKIIQIQKIENLLSDLEDDIPEVQIVKILSYLVTFPLTIACSIKVKHTNGNFKPEYIIPQLLLQYVSKKEEIDGIKFPSTKIDYSKLTEIEAYNYVFPVKNIYKSGFCNKLVNTFHLTEPTSLELEEIIYNPAKQKMVFGMGTPDGISQIEFIQGEKSFYSTTSFGKIESSLNRRALSKI</sequence>
<evidence type="ECO:0000313" key="2">
    <source>
        <dbReference type="Proteomes" id="UP001589607"/>
    </source>
</evidence>
<reference evidence="1 2" key="1">
    <citation type="submission" date="2024-09" db="EMBL/GenBank/DDBJ databases">
        <authorList>
            <person name="Sun Q."/>
            <person name="Mori K."/>
        </authorList>
    </citation>
    <scope>NUCLEOTIDE SEQUENCE [LARGE SCALE GENOMIC DNA]</scope>
    <source>
        <strain evidence="1 2">CECT 7955</strain>
    </source>
</reference>
<gene>
    <name evidence="1" type="ORF">ACFFVF_17790</name>
</gene>
<accession>A0ABV5GSJ8</accession>
<dbReference type="EMBL" id="JBHMEY010000080">
    <property type="protein sequence ID" value="MFB9098360.1"/>
    <property type="molecule type" value="Genomic_DNA"/>
</dbReference>
<dbReference type="RefSeq" id="WP_236453688.1">
    <property type="nucleotide sequence ID" value="NZ_CBCSGE010000011.1"/>
</dbReference>
<comment type="caution">
    <text evidence="1">The sequence shown here is derived from an EMBL/GenBank/DDBJ whole genome shotgun (WGS) entry which is preliminary data.</text>
</comment>
<dbReference type="Proteomes" id="UP001589607">
    <property type="component" value="Unassembled WGS sequence"/>
</dbReference>
<evidence type="ECO:0008006" key="3">
    <source>
        <dbReference type="Google" id="ProtNLM"/>
    </source>
</evidence>
<keyword evidence="2" id="KW-1185">Reference proteome</keyword>
<protein>
    <recommendedName>
        <fullName evidence="3">RES domain-containing protein</fullName>
    </recommendedName>
</protein>
<evidence type="ECO:0000313" key="1">
    <source>
        <dbReference type="EMBL" id="MFB9098360.1"/>
    </source>
</evidence>
<proteinExistence type="predicted"/>